<accession>A0AAP5ICP1</accession>
<dbReference type="EMBL" id="JAALHA020000022">
    <property type="protein sequence ID" value="MDR9899108.1"/>
    <property type="molecule type" value="Genomic_DNA"/>
</dbReference>
<gene>
    <name evidence="1" type="ORF">G7B40_031780</name>
</gene>
<name>A0AAP5ICP1_9CYAN</name>
<organism evidence="1 2">
    <name type="scientific">Aetokthonos hydrillicola Thurmond2011</name>
    <dbReference type="NCBI Taxonomy" id="2712845"/>
    <lineage>
        <taxon>Bacteria</taxon>
        <taxon>Bacillati</taxon>
        <taxon>Cyanobacteriota</taxon>
        <taxon>Cyanophyceae</taxon>
        <taxon>Nostocales</taxon>
        <taxon>Hapalosiphonaceae</taxon>
        <taxon>Aetokthonos</taxon>
    </lineage>
</organism>
<dbReference type="Proteomes" id="UP000667802">
    <property type="component" value="Unassembled WGS sequence"/>
</dbReference>
<dbReference type="AlphaFoldDB" id="A0AAP5ICP1"/>
<reference evidence="2" key="1">
    <citation type="journal article" date="2021" name="Science">
        <title>Hunting the eagle killer: A cyanobacterial neurotoxin causes vacuolar myelinopathy.</title>
        <authorList>
            <person name="Breinlinger S."/>
            <person name="Phillips T.J."/>
            <person name="Haram B.N."/>
            <person name="Mares J."/>
            <person name="Martinez Yerena J.A."/>
            <person name="Hrouzek P."/>
            <person name="Sobotka R."/>
            <person name="Henderson W.M."/>
            <person name="Schmieder P."/>
            <person name="Williams S.M."/>
            <person name="Lauderdale J.D."/>
            <person name="Wilde H.D."/>
            <person name="Gerrin W."/>
            <person name="Kust A."/>
            <person name="Washington J.W."/>
            <person name="Wagner C."/>
            <person name="Geier B."/>
            <person name="Liebeke M."/>
            <person name="Enke H."/>
            <person name="Niedermeyer T.H.J."/>
            <person name="Wilde S.B."/>
        </authorList>
    </citation>
    <scope>NUCLEOTIDE SEQUENCE [LARGE SCALE GENOMIC DNA]</scope>
    <source>
        <strain evidence="2">Thurmond2011</strain>
    </source>
</reference>
<dbReference type="RefSeq" id="WP_208344143.1">
    <property type="nucleotide sequence ID" value="NZ_CAWQFN010000479.1"/>
</dbReference>
<comment type="caution">
    <text evidence="1">The sequence shown here is derived from an EMBL/GenBank/DDBJ whole genome shotgun (WGS) entry which is preliminary data.</text>
</comment>
<protein>
    <submittedName>
        <fullName evidence="1">Uncharacterized protein</fullName>
    </submittedName>
</protein>
<proteinExistence type="predicted"/>
<sequence length="332" mass="36944">MNDAPTTTPICGWILPNNLDSSLTIYNNQGSPLGIINREGIWQAIPGSNPLSIDSIANKYLRQLVKYLLDQTKEFFGDFLTAVNKGLETIDPENFAQNQAISLLVARPLALVRTQVNLELQGLPAISQNSADMRADVETNRYRTTHAFPKVKFPIRIGEYQQLNDSLIGYWVETADGTYKDNNFYAPQSCFVPHRQVTTLFDNPNDPTPVNLEQTLEANTAQTLVMLIDPRGQIHASCGVLPAKTISIPPQQYVPALQAIEVTFLSAPLLSDLNQINLSLPEVPGYDWSWLGKEGNNWSTVELKPFNSQATSSSPQKIYEGWLKLTQKSLNP</sequence>
<evidence type="ECO:0000313" key="2">
    <source>
        <dbReference type="Proteomes" id="UP000667802"/>
    </source>
</evidence>
<evidence type="ECO:0000313" key="1">
    <source>
        <dbReference type="EMBL" id="MDR9899108.1"/>
    </source>
</evidence>
<keyword evidence="2" id="KW-1185">Reference proteome</keyword>